<feature type="transmembrane region" description="Helical" evidence="6">
    <location>
        <begin position="226"/>
        <end position="245"/>
    </location>
</feature>
<dbReference type="Gene3D" id="1.20.1250.20">
    <property type="entry name" value="MFS general substrate transporter like domains"/>
    <property type="match status" value="2"/>
</dbReference>
<feature type="transmembrane region" description="Helical" evidence="6">
    <location>
        <begin position="365"/>
        <end position="387"/>
    </location>
</feature>
<reference evidence="9" key="1">
    <citation type="submission" date="2015-08" db="UniProtKB">
        <authorList>
            <consortium name="WormBaseParasite"/>
        </authorList>
    </citation>
    <scope>IDENTIFICATION</scope>
</reference>
<dbReference type="GO" id="GO:0022857">
    <property type="term" value="F:transmembrane transporter activity"/>
    <property type="evidence" value="ECO:0007669"/>
    <property type="project" value="InterPro"/>
</dbReference>
<keyword evidence="5 6" id="KW-0472">Membrane</keyword>
<dbReference type="PROSITE" id="PS50850">
    <property type="entry name" value="MFS"/>
    <property type="match status" value="1"/>
</dbReference>
<comment type="subcellular location">
    <subcellularLocation>
        <location evidence="1">Membrane</location>
        <topology evidence="1">Multi-pass membrane protein</topology>
    </subcellularLocation>
</comment>
<proteinExistence type="predicted"/>
<dbReference type="PANTHER" id="PTHR23506">
    <property type="entry name" value="GH10249P"/>
    <property type="match status" value="1"/>
</dbReference>
<evidence type="ECO:0000256" key="1">
    <source>
        <dbReference type="ARBA" id="ARBA00004141"/>
    </source>
</evidence>
<evidence type="ECO:0000313" key="8">
    <source>
        <dbReference type="Proteomes" id="UP000035681"/>
    </source>
</evidence>
<feature type="transmembrane region" description="Helical" evidence="6">
    <location>
        <begin position="153"/>
        <end position="176"/>
    </location>
</feature>
<evidence type="ECO:0000256" key="5">
    <source>
        <dbReference type="ARBA" id="ARBA00023136"/>
    </source>
</evidence>
<dbReference type="Proteomes" id="UP000035681">
    <property type="component" value="Unplaced"/>
</dbReference>
<evidence type="ECO:0000256" key="2">
    <source>
        <dbReference type="ARBA" id="ARBA00022448"/>
    </source>
</evidence>
<name>A0A0K0EFA7_STRER</name>
<feature type="transmembrane region" description="Helical" evidence="6">
    <location>
        <begin position="21"/>
        <end position="45"/>
    </location>
</feature>
<evidence type="ECO:0000256" key="6">
    <source>
        <dbReference type="SAM" id="Phobius"/>
    </source>
</evidence>
<keyword evidence="4 6" id="KW-1133">Transmembrane helix</keyword>
<feature type="transmembrane region" description="Helical" evidence="6">
    <location>
        <begin position="182"/>
        <end position="205"/>
    </location>
</feature>
<evidence type="ECO:0000256" key="3">
    <source>
        <dbReference type="ARBA" id="ARBA00022692"/>
    </source>
</evidence>
<keyword evidence="3 6" id="KW-0812">Transmembrane</keyword>
<protein>
    <submittedName>
        <fullName evidence="9 10">MFS domain-containing protein</fullName>
    </submittedName>
</protein>
<dbReference type="PANTHER" id="PTHR23506:SF26">
    <property type="entry name" value="MFS-TYPE TRANSPORTER SLC18B1"/>
    <property type="match status" value="1"/>
</dbReference>
<dbReference type="InterPro" id="IPR011701">
    <property type="entry name" value="MFS"/>
</dbReference>
<dbReference type="AlphaFoldDB" id="A0A0K0EFA7"/>
<organism evidence="9">
    <name type="scientific">Strongyloides stercoralis</name>
    <name type="common">Threadworm</name>
    <dbReference type="NCBI Taxonomy" id="6248"/>
    <lineage>
        <taxon>Eukaryota</taxon>
        <taxon>Metazoa</taxon>
        <taxon>Ecdysozoa</taxon>
        <taxon>Nematoda</taxon>
        <taxon>Chromadorea</taxon>
        <taxon>Rhabditida</taxon>
        <taxon>Tylenchina</taxon>
        <taxon>Panagrolaimomorpha</taxon>
        <taxon>Strongyloidoidea</taxon>
        <taxon>Strongyloididae</taxon>
        <taxon>Strongyloides</taxon>
    </lineage>
</organism>
<keyword evidence="2" id="KW-0813">Transport</keyword>
<feature type="transmembrane region" description="Helical" evidence="6">
    <location>
        <begin position="60"/>
        <end position="81"/>
    </location>
</feature>
<keyword evidence="8" id="KW-1185">Reference proteome</keyword>
<evidence type="ECO:0000256" key="4">
    <source>
        <dbReference type="ARBA" id="ARBA00022989"/>
    </source>
</evidence>
<feature type="transmembrane region" description="Helical" evidence="6">
    <location>
        <begin position="88"/>
        <end position="110"/>
    </location>
</feature>
<feature type="transmembrane region" description="Helical" evidence="6">
    <location>
        <begin position="324"/>
        <end position="344"/>
    </location>
</feature>
<feature type="transmembrane region" description="Helical" evidence="6">
    <location>
        <begin position="399"/>
        <end position="418"/>
    </location>
</feature>
<dbReference type="InterPro" id="IPR036259">
    <property type="entry name" value="MFS_trans_sf"/>
</dbReference>
<dbReference type="InterPro" id="IPR050930">
    <property type="entry name" value="MFS_Vesicular_Transporter"/>
</dbReference>
<feature type="transmembrane region" description="Helical" evidence="6">
    <location>
        <begin position="265"/>
        <end position="285"/>
    </location>
</feature>
<evidence type="ECO:0000313" key="10">
    <source>
        <dbReference type="WBParaSite" id="TCONS_00000169.p1"/>
    </source>
</evidence>
<feature type="transmembrane region" description="Helical" evidence="6">
    <location>
        <begin position="292"/>
        <end position="312"/>
    </location>
</feature>
<dbReference type="STRING" id="6248.A0A0K0EFA7"/>
<dbReference type="SUPFAM" id="SSF103473">
    <property type="entry name" value="MFS general substrate transporter"/>
    <property type="match status" value="1"/>
</dbReference>
<evidence type="ECO:0000313" key="9">
    <source>
        <dbReference type="WBParaSite" id="SSTP_0000817000.1"/>
    </source>
</evidence>
<feature type="transmembrane region" description="Helical" evidence="6">
    <location>
        <begin position="116"/>
        <end position="141"/>
    </location>
</feature>
<evidence type="ECO:0000259" key="7">
    <source>
        <dbReference type="PROSITE" id="PS50850"/>
    </source>
</evidence>
<dbReference type="WBParaSite" id="TCONS_00000169.p1">
    <property type="protein sequence ID" value="TCONS_00000169.p1"/>
    <property type="gene ID" value="XLOC_000194"/>
</dbReference>
<accession>A0A0K0EFA7</accession>
<feature type="domain" description="Major facilitator superfamily (MFS) profile" evidence="7">
    <location>
        <begin position="23"/>
        <end position="421"/>
    </location>
</feature>
<dbReference type="GO" id="GO:0016020">
    <property type="term" value="C:membrane"/>
    <property type="evidence" value="ECO:0007669"/>
    <property type="project" value="UniProtKB-SubCell"/>
</dbReference>
<dbReference type="InterPro" id="IPR020846">
    <property type="entry name" value="MFS_dom"/>
</dbReference>
<dbReference type="WBParaSite" id="SSTP_0000817000.1">
    <property type="protein sequence ID" value="SSTP_0000817000.1"/>
    <property type="gene ID" value="SSTP_0000817000"/>
</dbReference>
<dbReference type="Pfam" id="PF07690">
    <property type="entry name" value="MFS_1"/>
    <property type="match status" value="2"/>
</dbReference>
<sequence length="440" mass="48756">MPQEDTKKEKQKFKNFTLLDWILLLLLVLTNFTCPLAFSCISPFYNTVAFTRNLSLSQCGIVFGIFNFLGIFASPLIGSIIPKIGLRILLPAGMIITSIGTLLFALTIIIQSSFWFFVISALLRLVQSLGYSILLTCTFTCVSRSFPDLTSTILGIIETFVGLGYTLGPFIGGILYDCGGYTLPFLILGFFLLACGIASIFFIKIDNENSSIIHQLSIYLKLIKILDVWIIMSSAVFTGMIFQYHDVTLPEILKEFNLNSSQIGAFFLFMGIPYAILTPICGHILDKHGGSSYFIIFGSILSIIVMYCLGPAPFLPFDRSLGSLALMCVIEGISVGGLYIPAFVKSLKTVVKEKNFPDNLETSGILSGIFGMCYSLGAVIGPSGGSFLVDELNYEWSTFIYGTAMLLYLLVFIFIYFIPRHCRKNKIKDIEENVSTKIEE</sequence>